<keyword evidence="5" id="KW-0560">Oxidoreductase</keyword>
<dbReference type="Gene3D" id="2.60.120.620">
    <property type="entry name" value="q2cbj1_9rhob like domain"/>
    <property type="match status" value="1"/>
</dbReference>
<dbReference type="InterPro" id="IPR006620">
    <property type="entry name" value="Pro_4_hyd_alph"/>
</dbReference>
<dbReference type="InterPro" id="IPR005123">
    <property type="entry name" value="Oxoglu/Fe-dep_dioxygenase_dom"/>
</dbReference>
<comment type="cofactor">
    <cofactor evidence="1">
        <name>L-ascorbate</name>
        <dbReference type="ChEBI" id="CHEBI:38290"/>
    </cofactor>
</comment>
<dbReference type="PANTHER" id="PTHR10869:SF246">
    <property type="entry name" value="TRANSMEMBRANE PROLYL 4-HYDROXYLASE"/>
    <property type="match status" value="1"/>
</dbReference>
<dbReference type="AlphaFoldDB" id="A0A6S7AVR4"/>
<dbReference type="GO" id="GO:0004656">
    <property type="term" value="F:procollagen-proline 4-dioxygenase activity"/>
    <property type="evidence" value="ECO:0007669"/>
    <property type="project" value="TreeGrafter"/>
</dbReference>
<name>A0A6S7AVR4_9BURK</name>
<dbReference type="Proteomes" id="UP000494115">
    <property type="component" value="Unassembled WGS sequence"/>
</dbReference>
<protein>
    <recommendedName>
        <fullName evidence="7">Fe2OG dioxygenase domain-containing protein</fullName>
    </recommendedName>
</protein>
<evidence type="ECO:0000256" key="6">
    <source>
        <dbReference type="ARBA" id="ARBA00023004"/>
    </source>
</evidence>
<dbReference type="EMBL" id="CADIKM010000002">
    <property type="protein sequence ID" value="CAB3779086.1"/>
    <property type="molecule type" value="Genomic_DNA"/>
</dbReference>
<evidence type="ECO:0000259" key="7">
    <source>
        <dbReference type="PROSITE" id="PS51471"/>
    </source>
</evidence>
<evidence type="ECO:0000256" key="2">
    <source>
        <dbReference type="ARBA" id="ARBA00022723"/>
    </source>
</evidence>
<organism evidence="8 9">
    <name type="scientific">Pararobbsia alpina</name>
    <dbReference type="NCBI Taxonomy" id="621374"/>
    <lineage>
        <taxon>Bacteria</taxon>
        <taxon>Pseudomonadati</taxon>
        <taxon>Pseudomonadota</taxon>
        <taxon>Betaproteobacteria</taxon>
        <taxon>Burkholderiales</taxon>
        <taxon>Burkholderiaceae</taxon>
        <taxon>Pararobbsia</taxon>
    </lineage>
</organism>
<dbReference type="InterPro" id="IPR044862">
    <property type="entry name" value="Pro_4_hyd_alph_FE2OG_OXY"/>
</dbReference>
<sequence length="307" mass="33673">MTCRLLFASPMPIVVNFPTELRDWIAHNLTRGVEPQAIVRELVDRQTEVALATAMVDAVASALMHGTPMPGPTLEVGGAPITYAPEPLRVPDGALIRLGERQVQVIARMQRPAAVLLANLLTASECEQLIALARPRLDRSTVVDRVTGRNIVAGHRSSHGMFFRLGETPLIARLEERIAALTGLPAENGEGLQMLNYEVGAEFAPHVDYLMAGNQASRESIARSGQRVGTLLMYLNDVEGGGGETTFPQLGWSVTPRRGQALYFEYCNRFGHTDPSSLHASTPLRAGEKWVATKWIRTRRFVSRDQA</sequence>
<gene>
    <name evidence="8" type="ORF">LMG28138_00782</name>
</gene>
<keyword evidence="9" id="KW-1185">Reference proteome</keyword>
<dbReference type="GO" id="GO:0031418">
    <property type="term" value="F:L-ascorbic acid binding"/>
    <property type="evidence" value="ECO:0007669"/>
    <property type="project" value="UniProtKB-KW"/>
</dbReference>
<dbReference type="GO" id="GO:0005506">
    <property type="term" value="F:iron ion binding"/>
    <property type="evidence" value="ECO:0007669"/>
    <property type="project" value="InterPro"/>
</dbReference>
<keyword evidence="3" id="KW-0847">Vitamin C</keyword>
<reference evidence="8 9" key="1">
    <citation type="submission" date="2020-04" db="EMBL/GenBank/DDBJ databases">
        <authorList>
            <person name="De Canck E."/>
        </authorList>
    </citation>
    <scope>NUCLEOTIDE SEQUENCE [LARGE SCALE GENOMIC DNA]</scope>
    <source>
        <strain evidence="8 9">LMG 28138</strain>
    </source>
</reference>
<evidence type="ECO:0000256" key="3">
    <source>
        <dbReference type="ARBA" id="ARBA00022896"/>
    </source>
</evidence>
<dbReference type="Pfam" id="PF13640">
    <property type="entry name" value="2OG-FeII_Oxy_3"/>
    <property type="match status" value="1"/>
</dbReference>
<dbReference type="InterPro" id="IPR045054">
    <property type="entry name" value="P4HA-like"/>
</dbReference>
<keyword evidence="6" id="KW-0408">Iron</keyword>
<dbReference type="PROSITE" id="PS51471">
    <property type="entry name" value="FE2OG_OXY"/>
    <property type="match status" value="1"/>
</dbReference>
<keyword evidence="4" id="KW-0223">Dioxygenase</keyword>
<accession>A0A6S7AVR4</accession>
<evidence type="ECO:0000313" key="8">
    <source>
        <dbReference type="EMBL" id="CAB3779086.1"/>
    </source>
</evidence>
<feature type="domain" description="Fe2OG dioxygenase" evidence="7">
    <location>
        <begin position="188"/>
        <end position="298"/>
    </location>
</feature>
<proteinExistence type="predicted"/>
<evidence type="ECO:0000313" key="9">
    <source>
        <dbReference type="Proteomes" id="UP000494115"/>
    </source>
</evidence>
<dbReference type="PANTHER" id="PTHR10869">
    <property type="entry name" value="PROLYL 4-HYDROXYLASE ALPHA SUBUNIT"/>
    <property type="match status" value="1"/>
</dbReference>
<keyword evidence="2" id="KW-0479">Metal-binding</keyword>
<evidence type="ECO:0000256" key="4">
    <source>
        <dbReference type="ARBA" id="ARBA00022964"/>
    </source>
</evidence>
<evidence type="ECO:0000256" key="1">
    <source>
        <dbReference type="ARBA" id="ARBA00001961"/>
    </source>
</evidence>
<evidence type="ECO:0000256" key="5">
    <source>
        <dbReference type="ARBA" id="ARBA00023002"/>
    </source>
</evidence>
<dbReference type="SMART" id="SM00702">
    <property type="entry name" value="P4Hc"/>
    <property type="match status" value="1"/>
</dbReference>